<feature type="domain" description="DUF4434" evidence="1">
    <location>
        <begin position="47"/>
        <end position="335"/>
    </location>
</feature>
<evidence type="ECO:0000259" key="1">
    <source>
        <dbReference type="Pfam" id="PF14488"/>
    </source>
</evidence>
<dbReference type="InterPro" id="IPR027849">
    <property type="entry name" value="DUF4434"/>
</dbReference>
<comment type="caution">
    <text evidence="2">The sequence shown here is derived from an EMBL/GenBank/DDBJ whole genome shotgun (WGS) entry which is preliminary data.</text>
</comment>
<dbReference type="AlphaFoldDB" id="A0A4Q0M5Y2"/>
<dbReference type="InterPro" id="IPR017853">
    <property type="entry name" value="GH"/>
</dbReference>
<dbReference type="Gene3D" id="3.20.20.80">
    <property type="entry name" value="Glycosidases"/>
    <property type="match status" value="1"/>
</dbReference>
<evidence type="ECO:0000313" key="2">
    <source>
        <dbReference type="EMBL" id="RXF68066.1"/>
    </source>
</evidence>
<dbReference type="SUPFAM" id="SSF51445">
    <property type="entry name" value="(Trans)glycosidases"/>
    <property type="match status" value="1"/>
</dbReference>
<dbReference type="Pfam" id="PF14488">
    <property type="entry name" value="DUF4434"/>
    <property type="match status" value="1"/>
</dbReference>
<proteinExistence type="predicted"/>
<name>A0A4Q0M5Y2_9SPHI</name>
<reference evidence="2 3" key="1">
    <citation type="submission" date="2018-12" db="EMBL/GenBank/DDBJ databases">
        <title>The Draft Genome Sequence of the Soil Bacterium Pedobacter tournemirensis R1.</title>
        <authorList>
            <person name="He J."/>
        </authorList>
    </citation>
    <scope>NUCLEOTIDE SEQUENCE [LARGE SCALE GENOMIC DNA]</scope>
    <source>
        <strain evidence="2 3">R1</strain>
    </source>
</reference>
<sequence>MAIATGSLPVAGTLASYTSDNNTDWNYPPALADDKYRLIPKGTGLPLTGTFLDEITWDIPSQNWGYDKWNKDFDAMKKMGIDTVVLIRGAFGRYMTFHSKMLMKYEHKYMYEPAFDLLGMFLDLADKYDMKFYCGIFDTGRYWLSGDFRKEVDINKLFLDEIQEKYGHHKSFYGWYLSQEVSRRTGGIVESFAEIGRHAKSISGNKPCLISPYIHGLKTDQVMSGDKATTVEQHVKDWTDILSGIKGSVDIMAFQDGQVDYHELKEYLTANKELAGKFGMDCWTNVESFDRDMPIRFLPIRWDKLIKKLIHSREAGMSKAITFEFSHFMSPNSAYTQAGNLYRLYCEHFQIKPS</sequence>
<gene>
    <name evidence="2" type="ORF">EKH83_17310</name>
</gene>
<organism evidence="2 3">
    <name type="scientific">Arcticibacter tournemirensis</name>
    <dbReference type="NCBI Taxonomy" id="699437"/>
    <lineage>
        <taxon>Bacteria</taxon>
        <taxon>Pseudomonadati</taxon>
        <taxon>Bacteroidota</taxon>
        <taxon>Sphingobacteriia</taxon>
        <taxon>Sphingobacteriales</taxon>
        <taxon>Sphingobacteriaceae</taxon>
        <taxon>Arcticibacter</taxon>
    </lineage>
</organism>
<evidence type="ECO:0000313" key="3">
    <source>
        <dbReference type="Proteomes" id="UP000290848"/>
    </source>
</evidence>
<dbReference type="Proteomes" id="UP000290848">
    <property type="component" value="Unassembled WGS sequence"/>
</dbReference>
<accession>A0A4Q0M5Y2</accession>
<protein>
    <submittedName>
        <fullName evidence="2">DUF4434 domain-containing protein</fullName>
    </submittedName>
</protein>
<dbReference type="EMBL" id="RXOC01000013">
    <property type="protein sequence ID" value="RXF68066.1"/>
    <property type="molecule type" value="Genomic_DNA"/>
</dbReference>